<dbReference type="SUPFAM" id="SSF54211">
    <property type="entry name" value="Ribosomal protein S5 domain 2-like"/>
    <property type="match status" value="1"/>
</dbReference>
<evidence type="ECO:0000313" key="4">
    <source>
        <dbReference type="Proteomes" id="UP000267027"/>
    </source>
</evidence>
<dbReference type="AlphaFoldDB" id="A0A0R3PMB4"/>
<evidence type="ECO:0000313" key="3">
    <source>
        <dbReference type="EMBL" id="VDM57600.1"/>
    </source>
</evidence>
<dbReference type="Proteomes" id="UP000267027">
    <property type="component" value="Unassembled WGS sequence"/>
</dbReference>
<dbReference type="InterPro" id="IPR036345">
    <property type="entry name" value="ExoRNase_PH_dom2_sf"/>
</dbReference>
<sequence length="238" mass="25870">MPFVKTDFSIPLNELRRQSANKEEDLAGGTNFRPICLKCRVFNSSPGSAYAEFGETKVLTRVYGPIEDPNGDFSSASLSLKMLGIPASVQIESQVLSMIKTCVMVHKYSQCSFEVEVTALNDDGGLLQCVMMAVSLALADAKVLVLDMVVAAHVARTPSGQWIVDPTRHQVVPGYSECTIAMMPNQNQIVCCDIRGGHVTSSQVEEFISFATDKAMRLYPVVRKALLATIPEGDANTC</sequence>
<dbReference type="InterPro" id="IPR027408">
    <property type="entry name" value="PNPase/RNase_PH_dom_sf"/>
</dbReference>
<evidence type="ECO:0000313" key="5">
    <source>
        <dbReference type="WBParaSite" id="ACOC_0000601401-mRNA-1"/>
    </source>
</evidence>
<dbReference type="GO" id="GO:0071051">
    <property type="term" value="P:poly(A)-dependent snoRNA 3'-end processing"/>
    <property type="evidence" value="ECO:0007669"/>
    <property type="project" value="TreeGrafter"/>
</dbReference>
<dbReference type="GO" id="GO:0000177">
    <property type="term" value="C:cytoplasmic exosome (RNase complex)"/>
    <property type="evidence" value="ECO:0007669"/>
    <property type="project" value="TreeGrafter"/>
</dbReference>
<dbReference type="WBParaSite" id="ACOC_0000601401-mRNA-1">
    <property type="protein sequence ID" value="ACOC_0000601401-mRNA-1"/>
    <property type="gene ID" value="ACOC_0000601401"/>
</dbReference>
<dbReference type="Pfam" id="PF01138">
    <property type="entry name" value="RNase_PH"/>
    <property type="match status" value="1"/>
</dbReference>
<evidence type="ECO:0000259" key="2">
    <source>
        <dbReference type="Pfam" id="PF01138"/>
    </source>
</evidence>
<organism evidence="5">
    <name type="scientific">Angiostrongylus costaricensis</name>
    <name type="common">Nematode worm</name>
    <dbReference type="NCBI Taxonomy" id="334426"/>
    <lineage>
        <taxon>Eukaryota</taxon>
        <taxon>Metazoa</taxon>
        <taxon>Ecdysozoa</taxon>
        <taxon>Nematoda</taxon>
        <taxon>Chromadorea</taxon>
        <taxon>Rhabditida</taxon>
        <taxon>Rhabditina</taxon>
        <taxon>Rhabditomorpha</taxon>
        <taxon>Strongyloidea</taxon>
        <taxon>Metastrongylidae</taxon>
        <taxon>Angiostrongylus</taxon>
    </lineage>
</organism>
<dbReference type="PANTHER" id="PTHR11953">
    <property type="entry name" value="EXOSOME COMPLEX COMPONENT"/>
    <property type="match status" value="1"/>
</dbReference>
<dbReference type="GO" id="GO:0000176">
    <property type="term" value="C:nuclear exosome (RNase complex)"/>
    <property type="evidence" value="ECO:0007669"/>
    <property type="project" value="TreeGrafter"/>
</dbReference>
<gene>
    <name evidence="3" type="ORF">ACOC_LOCUS6015</name>
</gene>
<dbReference type="Gene3D" id="3.30.230.70">
    <property type="entry name" value="GHMP Kinase, N-terminal domain"/>
    <property type="match status" value="1"/>
</dbReference>
<protein>
    <submittedName>
        <fullName evidence="5">RNase_PH domain-containing protein</fullName>
    </submittedName>
</protein>
<dbReference type="EMBL" id="UYYA01003913">
    <property type="protein sequence ID" value="VDM57600.1"/>
    <property type="molecule type" value="Genomic_DNA"/>
</dbReference>
<dbReference type="OrthoDB" id="10264196at2759"/>
<dbReference type="InterPro" id="IPR001247">
    <property type="entry name" value="ExoRNase_PH_dom1"/>
</dbReference>
<dbReference type="InterPro" id="IPR020568">
    <property type="entry name" value="Ribosomal_Su5_D2-typ_SF"/>
</dbReference>
<comment type="similarity">
    <text evidence="1">Belongs to the RNase PH family.</text>
</comment>
<keyword evidence="4" id="KW-1185">Reference proteome</keyword>
<dbReference type="OMA" id="MVHKYSQ"/>
<reference evidence="3 4" key="2">
    <citation type="submission" date="2018-11" db="EMBL/GenBank/DDBJ databases">
        <authorList>
            <consortium name="Pathogen Informatics"/>
        </authorList>
    </citation>
    <scope>NUCLEOTIDE SEQUENCE [LARGE SCALE GENOMIC DNA]</scope>
    <source>
        <strain evidence="3 4">Costa Rica</strain>
    </source>
</reference>
<dbReference type="GO" id="GO:0034475">
    <property type="term" value="P:U4 snRNA 3'-end processing"/>
    <property type="evidence" value="ECO:0007669"/>
    <property type="project" value="TreeGrafter"/>
</dbReference>
<dbReference type="GO" id="GO:0005730">
    <property type="term" value="C:nucleolus"/>
    <property type="evidence" value="ECO:0007669"/>
    <property type="project" value="TreeGrafter"/>
</dbReference>
<accession>A0A0R3PMB4</accession>
<dbReference type="GO" id="GO:0016075">
    <property type="term" value="P:rRNA catabolic process"/>
    <property type="evidence" value="ECO:0007669"/>
    <property type="project" value="TreeGrafter"/>
</dbReference>
<dbReference type="InterPro" id="IPR050080">
    <property type="entry name" value="RNase_PH"/>
</dbReference>
<dbReference type="GO" id="GO:0003723">
    <property type="term" value="F:RNA binding"/>
    <property type="evidence" value="ECO:0007669"/>
    <property type="project" value="TreeGrafter"/>
</dbReference>
<dbReference type="STRING" id="334426.A0A0R3PMB4"/>
<dbReference type="SUPFAM" id="SSF55666">
    <property type="entry name" value="Ribonuclease PH domain 2-like"/>
    <property type="match status" value="1"/>
</dbReference>
<dbReference type="GO" id="GO:0071028">
    <property type="term" value="P:nuclear mRNA surveillance"/>
    <property type="evidence" value="ECO:0007669"/>
    <property type="project" value="TreeGrafter"/>
</dbReference>
<feature type="domain" description="Exoribonuclease phosphorolytic" evidence="2">
    <location>
        <begin position="32"/>
        <end position="143"/>
    </location>
</feature>
<dbReference type="PANTHER" id="PTHR11953:SF0">
    <property type="entry name" value="EXOSOME COMPLEX COMPONENT RRP41"/>
    <property type="match status" value="1"/>
</dbReference>
<proteinExistence type="inferred from homology"/>
<reference evidence="5" key="1">
    <citation type="submission" date="2017-02" db="UniProtKB">
        <authorList>
            <consortium name="WormBaseParasite"/>
        </authorList>
    </citation>
    <scope>IDENTIFICATION</scope>
</reference>
<evidence type="ECO:0000256" key="1">
    <source>
        <dbReference type="ARBA" id="ARBA00006678"/>
    </source>
</evidence>
<name>A0A0R3PMB4_ANGCS</name>